<keyword evidence="5" id="KW-1185">Reference proteome</keyword>
<dbReference type="InterPro" id="IPR005135">
    <property type="entry name" value="Endo/exonuclease/phosphatase"/>
</dbReference>
<feature type="region of interest" description="Disordered" evidence="1">
    <location>
        <begin position="1"/>
        <end position="31"/>
    </location>
</feature>
<keyword evidence="2" id="KW-0812">Transmembrane</keyword>
<dbReference type="KEGG" id="sgj:IAG43_31400"/>
<feature type="transmembrane region" description="Helical" evidence="2">
    <location>
        <begin position="40"/>
        <end position="59"/>
    </location>
</feature>
<keyword evidence="4" id="KW-0540">Nuclease</keyword>
<dbReference type="EMBL" id="CP060825">
    <property type="protein sequence ID" value="QNP67700.1"/>
    <property type="molecule type" value="Genomic_DNA"/>
</dbReference>
<feature type="domain" description="Endonuclease/exonuclease/phosphatase" evidence="3">
    <location>
        <begin position="130"/>
        <end position="331"/>
    </location>
</feature>
<dbReference type="Proteomes" id="UP000516230">
    <property type="component" value="Chromosome"/>
</dbReference>
<organism evidence="4 5">
    <name type="scientific">Streptomyces genisteinicus</name>
    <dbReference type="NCBI Taxonomy" id="2768068"/>
    <lineage>
        <taxon>Bacteria</taxon>
        <taxon>Bacillati</taxon>
        <taxon>Actinomycetota</taxon>
        <taxon>Actinomycetes</taxon>
        <taxon>Kitasatosporales</taxon>
        <taxon>Streptomycetaceae</taxon>
        <taxon>Streptomyces</taxon>
    </lineage>
</organism>
<keyword evidence="4" id="KW-0255">Endonuclease</keyword>
<name>A0A7H0I4I4_9ACTN</name>
<keyword evidence="2" id="KW-0472">Membrane</keyword>
<dbReference type="InterPro" id="IPR036691">
    <property type="entry name" value="Endo/exonu/phosph_ase_sf"/>
</dbReference>
<proteinExistence type="predicted"/>
<sequence>MDGTNGTYRSAPEPDAADGTRPAARTVPGRQPVPARWRRGRLIAVCAALVAALLALHPAVPNAGPRLGSLLETFLPWLALAVPVLLLAALLRRSATAAAATALPAAAWLVAFGPLLLPGGGARHDLVVVQHNVADDNPDPAGTARALADERPDLIALEEVTQDALPAYEKALRARYPHHAVVGTVALWSRHRMTDVAPVDIRPRAVDPGWNRGMRATVHTPHGELAVHVAHLPSIRLGVRGLRSADRDESAELLGAALAAEPIERLLLLGDLNGTLDDRGLRPLTSQLGAPGPGFAFSWPAGLPVARIDQVLARKSTVTGLSALPATGSDHLPIIARIRY</sequence>
<dbReference type="SUPFAM" id="SSF56219">
    <property type="entry name" value="DNase I-like"/>
    <property type="match status" value="1"/>
</dbReference>
<keyword evidence="4" id="KW-0269">Exonuclease</keyword>
<dbReference type="AlphaFoldDB" id="A0A7H0I4I4"/>
<feature type="transmembrane region" description="Helical" evidence="2">
    <location>
        <begin position="74"/>
        <end position="91"/>
    </location>
</feature>
<dbReference type="GO" id="GO:0004527">
    <property type="term" value="F:exonuclease activity"/>
    <property type="evidence" value="ECO:0007669"/>
    <property type="project" value="UniProtKB-KW"/>
</dbReference>
<dbReference type="GO" id="GO:0004519">
    <property type="term" value="F:endonuclease activity"/>
    <property type="evidence" value="ECO:0007669"/>
    <property type="project" value="UniProtKB-KW"/>
</dbReference>
<feature type="transmembrane region" description="Helical" evidence="2">
    <location>
        <begin position="98"/>
        <end position="117"/>
    </location>
</feature>
<reference evidence="4 5" key="1">
    <citation type="submission" date="2020-08" db="EMBL/GenBank/DDBJ databases">
        <title>A novel species.</title>
        <authorList>
            <person name="Gao J."/>
        </authorList>
    </citation>
    <scope>NUCLEOTIDE SEQUENCE [LARGE SCALE GENOMIC DNA]</scope>
    <source>
        <strain evidence="4 5">CRPJ-33</strain>
    </source>
</reference>
<keyword evidence="2" id="KW-1133">Transmembrane helix</keyword>
<gene>
    <name evidence="4" type="ORF">IAG43_31400</name>
</gene>
<evidence type="ECO:0000259" key="3">
    <source>
        <dbReference type="Pfam" id="PF03372"/>
    </source>
</evidence>
<evidence type="ECO:0000256" key="2">
    <source>
        <dbReference type="SAM" id="Phobius"/>
    </source>
</evidence>
<dbReference type="Gene3D" id="3.60.10.10">
    <property type="entry name" value="Endonuclease/exonuclease/phosphatase"/>
    <property type="match status" value="1"/>
</dbReference>
<keyword evidence="4" id="KW-0378">Hydrolase</keyword>
<evidence type="ECO:0000256" key="1">
    <source>
        <dbReference type="SAM" id="MobiDB-lite"/>
    </source>
</evidence>
<protein>
    <submittedName>
        <fullName evidence="4">Endonuclease/exonuclease/phosphatase family protein</fullName>
    </submittedName>
</protein>
<evidence type="ECO:0000313" key="4">
    <source>
        <dbReference type="EMBL" id="QNP67700.1"/>
    </source>
</evidence>
<accession>A0A7H0I4I4</accession>
<evidence type="ECO:0000313" key="5">
    <source>
        <dbReference type="Proteomes" id="UP000516230"/>
    </source>
</evidence>
<dbReference type="Pfam" id="PF03372">
    <property type="entry name" value="Exo_endo_phos"/>
    <property type="match status" value="1"/>
</dbReference>